<name>A0AAW0YP02_CHEQU</name>
<dbReference type="Pfam" id="PF00675">
    <property type="entry name" value="Peptidase_M16"/>
    <property type="match status" value="1"/>
</dbReference>
<feature type="domain" description="Peptidase M16 N-terminal" evidence="2">
    <location>
        <begin position="109"/>
        <end position="195"/>
    </location>
</feature>
<sequence length="764" mass="86609">MFLRLLMQLAVAATGVYELVLRAPFSMWSAVMAAPHYNNNNNHHHHHHHQPNNQPNNASLAHNYEFICEFLANSEVPVVKYRSKRTGLHVVLASVEGPLVSGYFTLATEAHDDDGLPHTLEHLVFLGSEDYPYKGVLDLLANRCLASGTNAWTDTDHTAYTIQTAGSEGFLNLLPIYLDHLLYPTLTDSGFITEVYHITGEGEDAGVVYSEMQARENSDSDRCYRAMLRAMYPEPSGYRSETGGILKNLRESTTNEKIRNYHKAFYRPENLHVIITGQVELEKVFAALEPMEKKILSKGNRGPFTRPWQSSVPPLVSSVDELVQYPSDTEDTGLVIVAWRGPSSVYQINELLSMGVLMEYLTHSSVSPLPSIFVEVDDPLSSSVQHSCYENSDSACYFEFSGVPHQKINDVKPLLMDTLKRLSTGKTDINMQTMKDIISNLMLRQDSRMETSPHDTVADHIIGDILYGQTCQDMDTRLNKKRWLEHLLHEPYKYWINLIHKYFIEGPSVVVRGVPSIAEATRLEEEEKKRVEARKLELGEEGLKVWKERIEKAKETNETPPPAEMLESVPVPGVESINFHHLRAYSNPLENQPSLKQAEPNLPTHLSQLPIKFQLDDLHSNFVEIIAVLDTSTVPAELRPYLTLLLDLLFESPILREGSIIPYEDIVRELSADTLFRDSTLGLSLNIRQFSCGSYCTNAALILKVEMPKYERGVQWMHEILFKSQFSAHRVKVKATKLINSIGENKRNGPKVLQLMFHDVVFRN</sequence>
<dbReference type="Pfam" id="PF05193">
    <property type="entry name" value="Peptidase_M16_C"/>
    <property type="match status" value="1"/>
</dbReference>
<evidence type="ECO:0000259" key="3">
    <source>
        <dbReference type="Pfam" id="PF05193"/>
    </source>
</evidence>
<feature type="non-terminal residue" evidence="4">
    <location>
        <position position="764"/>
    </location>
</feature>
<dbReference type="AlphaFoldDB" id="A0AAW0YP02"/>
<dbReference type="InterPro" id="IPR011765">
    <property type="entry name" value="Pept_M16_N"/>
</dbReference>
<protein>
    <submittedName>
        <fullName evidence="4">Uncharacterized protein</fullName>
    </submittedName>
</protein>
<dbReference type="FunFam" id="3.30.830.10:FF:000015">
    <property type="entry name" value="Putative zinc metalloprotease"/>
    <property type="match status" value="1"/>
</dbReference>
<organism evidence="4 5">
    <name type="scientific">Cherax quadricarinatus</name>
    <name type="common">Australian red claw crayfish</name>
    <dbReference type="NCBI Taxonomy" id="27406"/>
    <lineage>
        <taxon>Eukaryota</taxon>
        <taxon>Metazoa</taxon>
        <taxon>Ecdysozoa</taxon>
        <taxon>Arthropoda</taxon>
        <taxon>Crustacea</taxon>
        <taxon>Multicrustacea</taxon>
        <taxon>Malacostraca</taxon>
        <taxon>Eumalacostraca</taxon>
        <taxon>Eucarida</taxon>
        <taxon>Decapoda</taxon>
        <taxon>Pleocyemata</taxon>
        <taxon>Astacidea</taxon>
        <taxon>Parastacoidea</taxon>
        <taxon>Parastacidae</taxon>
        <taxon>Cherax</taxon>
    </lineage>
</organism>
<evidence type="ECO:0000313" key="5">
    <source>
        <dbReference type="Proteomes" id="UP001445076"/>
    </source>
</evidence>
<dbReference type="Gene3D" id="3.30.830.10">
    <property type="entry name" value="Metalloenzyme, LuxS/M16 peptidase-like"/>
    <property type="match status" value="3"/>
</dbReference>
<dbReference type="SUPFAM" id="SSF63411">
    <property type="entry name" value="LuxS/MPP-like metallohydrolase"/>
    <property type="match status" value="2"/>
</dbReference>
<evidence type="ECO:0000259" key="2">
    <source>
        <dbReference type="Pfam" id="PF00675"/>
    </source>
</evidence>
<gene>
    <name evidence="4" type="ORF">OTU49_000477</name>
</gene>
<dbReference type="GO" id="GO:0046872">
    <property type="term" value="F:metal ion binding"/>
    <property type="evidence" value="ECO:0007669"/>
    <property type="project" value="InterPro"/>
</dbReference>
<proteinExistence type="predicted"/>
<dbReference type="EMBL" id="JARKIK010000002">
    <property type="protein sequence ID" value="KAK8753588.1"/>
    <property type="molecule type" value="Genomic_DNA"/>
</dbReference>
<reference evidence="4 5" key="1">
    <citation type="journal article" date="2024" name="BMC Genomics">
        <title>Genome assembly of redclaw crayfish (Cherax quadricarinatus) provides insights into its immune adaptation and hypoxia tolerance.</title>
        <authorList>
            <person name="Liu Z."/>
            <person name="Zheng J."/>
            <person name="Li H."/>
            <person name="Fang K."/>
            <person name="Wang S."/>
            <person name="He J."/>
            <person name="Zhou D."/>
            <person name="Weng S."/>
            <person name="Chi M."/>
            <person name="Gu Z."/>
            <person name="He J."/>
            <person name="Li F."/>
            <person name="Wang M."/>
        </authorList>
    </citation>
    <scope>NUCLEOTIDE SEQUENCE [LARGE SCALE GENOMIC DNA]</scope>
    <source>
        <strain evidence="4">ZL_2023a</strain>
    </source>
</reference>
<keyword evidence="1" id="KW-0732">Signal</keyword>
<dbReference type="InterPro" id="IPR007863">
    <property type="entry name" value="Peptidase_M16_C"/>
</dbReference>
<dbReference type="PANTHER" id="PTHR43016:SF16">
    <property type="entry name" value="METALLOPROTEASE, PUTATIVE (AFU_ORTHOLOGUE AFUA_4G07610)-RELATED"/>
    <property type="match status" value="1"/>
</dbReference>
<dbReference type="Proteomes" id="UP001445076">
    <property type="component" value="Unassembled WGS sequence"/>
</dbReference>
<dbReference type="InterPro" id="IPR011249">
    <property type="entry name" value="Metalloenz_LuxS/M16"/>
</dbReference>
<accession>A0AAW0YP02</accession>
<dbReference type="PANTHER" id="PTHR43016">
    <property type="entry name" value="PRESEQUENCE PROTEASE"/>
    <property type="match status" value="1"/>
</dbReference>
<evidence type="ECO:0000313" key="4">
    <source>
        <dbReference type="EMBL" id="KAK8753588.1"/>
    </source>
</evidence>
<feature type="chain" id="PRO_5043799678" evidence="1">
    <location>
        <begin position="19"/>
        <end position="764"/>
    </location>
</feature>
<evidence type="ECO:0000256" key="1">
    <source>
        <dbReference type="SAM" id="SignalP"/>
    </source>
</evidence>
<feature type="signal peptide" evidence="1">
    <location>
        <begin position="1"/>
        <end position="18"/>
    </location>
</feature>
<feature type="domain" description="Peptidase M16 C-terminal" evidence="3">
    <location>
        <begin position="254"/>
        <end position="425"/>
    </location>
</feature>
<dbReference type="FunFam" id="3.30.830.10:FF:000031">
    <property type="entry name" value="Putative zinc metalloprotease"/>
    <property type="match status" value="1"/>
</dbReference>
<keyword evidence="5" id="KW-1185">Reference proteome</keyword>
<comment type="caution">
    <text evidence="4">The sequence shown here is derived from an EMBL/GenBank/DDBJ whole genome shotgun (WGS) entry which is preliminary data.</text>
</comment>